<dbReference type="AlphaFoldDB" id="A0A1Y2HCL6"/>
<organism evidence="2 3">
    <name type="scientific">Catenaria anguillulae PL171</name>
    <dbReference type="NCBI Taxonomy" id="765915"/>
    <lineage>
        <taxon>Eukaryota</taxon>
        <taxon>Fungi</taxon>
        <taxon>Fungi incertae sedis</taxon>
        <taxon>Blastocladiomycota</taxon>
        <taxon>Blastocladiomycetes</taxon>
        <taxon>Blastocladiales</taxon>
        <taxon>Catenariaceae</taxon>
        <taxon>Catenaria</taxon>
    </lineage>
</organism>
<dbReference type="Proteomes" id="UP000193411">
    <property type="component" value="Unassembled WGS sequence"/>
</dbReference>
<protein>
    <submittedName>
        <fullName evidence="2">Uncharacterized protein</fullName>
    </submittedName>
</protein>
<feature type="region of interest" description="Disordered" evidence="1">
    <location>
        <begin position="89"/>
        <end position="111"/>
    </location>
</feature>
<comment type="caution">
    <text evidence="2">The sequence shown here is derived from an EMBL/GenBank/DDBJ whole genome shotgun (WGS) entry which is preliminary data.</text>
</comment>
<accession>A0A1Y2HCL6</accession>
<evidence type="ECO:0000256" key="1">
    <source>
        <dbReference type="SAM" id="MobiDB-lite"/>
    </source>
</evidence>
<evidence type="ECO:0000313" key="2">
    <source>
        <dbReference type="EMBL" id="ORZ30802.1"/>
    </source>
</evidence>
<feature type="compositionally biased region" description="Basic residues" evidence="1">
    <location>
        <begin position="101"/>
        <end position="111"/>
    </location>
</feature>
<proteinExistence type="predicted"/>
<keyword evidence="3" id="KW-1185">Reference proteome</keyword>
<sequence>MYKQGVESPKACRHRPITDRNIHGCRRSAGRVTDCVWLGSGRAKACGRMDSPKCRLERTFAVYLSCLSCLYSLEEEGPDFLLRENVPGKNAGMIESPLRATRSRRRNRKQD</sequence>
<name>A0A1Y2HCL6_9FUNG</name>
<dbReference type="EMBL" id="MCFL01000074">
    <property type="protein sequence ID" value="ORZ30802.1"/>
    <property type="molecule type" value="Genomic_DNA"/>
</dbReference>
<reference evidence="2 3" key="1">
    <citation type="submission" date="2016-07" db="EMBL/GenBank/DDBJ databases">
        <title>Pervasive Adenine N6-methylation of Active Genes in Fungi.</title>
        <authorList>
            <consortium name="DOE Joint Genome Institute"/>
            <person name="Mondo S.J."/>
            <person name="Dannebaum R.O."/>
            <person name="Kuo R.C."/>
            <person name="Labutti K."/>
            <person name="Haridas S."/>
            <person name="Kuo A."/>
            <person name="Salamov A."/>
            <person name="Ahrendt S.R."/>
            <person name="Lipzen A."/>
            <person name="Sullivan W."/>
            <person name="Andreopoulos W.B."/>
            <person name="Clum A."/>
            <person name="Lindquist E."/>
            <person name="Daum C."/>
            <person name="Ramamoorthy G.K."/>
            <person name="Gryganskyi A."/>
            <person name="Culley D."/>
            <person name="Magnuson J.K."/>
            <person name="James T.Y."/>
            <person name="O'Malley M.A."/>
            <person name="Stajich J.E."/>
            <person name="Spatafora J.W."/>
            <person name="Visel A."/>
            <person name="Grigoriev I.V."/>
        </authorList>
    </citation>
    <scope>NUCLEOTIDE SEQUENCE [LARGE SCALE GENOMIC DNA]</scope>
    <source>
        <strain evidence="2 3">PL171</strain>
    </source>
</reference>
<gene>
    <name evidence="2" type="ORF">BCR44DRAFT_185769</name>
</gene>
<evidence type="ECO:0000313" key="3">
    <source>
        <dbReference type="Proteomes" id="UP000193411"/>
    </source>
</evidence>